<comment type="caution">
    <text evidence="2">The sequence shown here is derived from an EMBL/GenBank/DDBJ whole genome shotgun (WGS) entry which is preliminary data.</text>
</comment>
<accession>A0A427AE96</accession>
<evidence type="ECO:0000256" key="1">
    <source>
        <dbReference type="SAM" id="MobiDB-lite"/>
    </source>
</evidence>
<feature type="region of interest" description="Disordered" evidence="1">
    <location>
        <begin position="34"/>
        <end position="106"/>
    </location>
</feature>
<evidence type="ECO:0000313" key="3">
    <source>
        <dbReference type="Proteomes" id="UP000287651"/>
    </source>
</evidence>
<reference evidence="2 3" key="1">
    <citation type="journal article" date="2014" name="Agronomy (Basel)">
        <title>A Draft Genome Sequence for Ensete ventricosum, the Drought-Tolerant Tree Against Hunger.</title>
        <authorList>
            <person name="Harrison J."/>
            <person name="Moore K.A."/>
            <person name="Paszkiewicz K."/>
            <person name="Jones T."/>
            <person name="Grant M."/>
            <person name="Ambacheew D."/>
            <person name="Muzemil S."/>
            <person name="Studholme D.J."/>
        </authorList>
    </citation>
    <scope>NUCLEOTIDE SEQUENCE [LARGE SCALE GENOMIC DNA]</scope>
</reference>
<evidence type="ECO:0000313" key="2">
    <source>
        <dbReference type="EMBL" id="RRT74563.1"/>
    </source>
</evidence>
<dbReference type="AlphaFoldDB" id="A0A427AE96"/>
<proteinExistence type="predicted"/>
<protein>
    <submittedName>
        <fullName evidence="2">Uncharacterized protein</fullName>
    </submittedName>
</protein>
<name>A0A427AE96_ENSVE</name>
<sequence>MPWCLLCPATLQRDTDNGPSFLLGRRLRGRLKTSATLGAKEHFSPKNRASAARIPEGTQHTEQRRAPFAGIDGGRRGPGREPSASDASRREKPQHGQPGIQSTRNQDRDLGVLAMVYASCPWISRRIVVGRETLLVAFST</sequence>
<dbReference type="EMBL" id="AMZH03002739">
    <property type="protein sequence ID" value="RRT74563.1"/>
    <property type="molecule type" value="Genomic_DNA"/>
</dbReference>
<organism evidence="2 3">
    <name type="scientific">Ensete ventricosum</name>
    <name type="common">Abyssinian banana</name>
    <name type="synonym">Musa ensete</name>
    <dbReference type="NCBI Taxonomy" id="4639"/>
    <lineage>
        <taxon>Eukaryota</taxon>
        <taxon>Viridiplantae</taxon>
        <taxon>Streptophyta</taxon>
        <taxon>Embryophyta</taxon>
        <taxon>Tracheophyta</taxon>
        <taxon>Spermatophyta</taxon>
        <taxon>Magnoliopsida</taxon>
        <taxon>Liliopsida</taxon>
        <taxon>Zingiberales</taxon>
        <taxon>Musaceae</taxon>
        <taxon>Ensete</taxon>
    </lineage>
</organism>
<dbReference type="Proteomes" id="UP000287651">
    <property type="component" value="Unassembled WGS sequence"/>
</dbReference>
<gene>
    <name evidence="2" type="ORF">B296_00032212</name>
</gene>